<dbReference type="InterPro" id="IPR036157">
    <property type="entry name" value="dUTPase-like_sf"/>
</dbReference>
<accession>A0ABN2W780</accession>
<dbReference type="Pfam" id="PF22769">
    <property type="entry name" value="DCD"/>
    <property type="match status" value="1"/>
</dbReference>
<dbReference type="PANTHER" id="PTHR42680">
    <property type="entry name" value="DCTP DEAMINASE"/>
    <property type="match status" value="1"/>
</dbReference>
<dbReference type="Proteomes" id="UP001500897">
    <property type="component" value="Unassembled WGS sequence"/>
</dbReference>
<evidence type="ECO:0000313" key="2">
    <source>
        <dbReference type="EMBL" id="GAA2084609.1"/>
    </source>
</evidence>
<dbReference type="SUPFAM" id="SSF51283">
    <property type="entry name" value="dUTPase-like"/>
    <property type="match status" value="1"/>
</dbReference>
<comment type="caution">
    <text evidence="2">The sequence shown here is derived from an EMBL/GenBank/DDBJ whole genome shotgun (WGS) entry which is preliminary data.</text>
</comment>
<dbReference type="Gene3D" id="2.70.40.10">
    <property type="match status" value="1"/>
</dbReference>
<dbReference type="EMBL" id="BAAANS010000002">
    <property type="protein sequence ID" value="GAA2084609.1"/>
    <property type="molecule type" value="Genomic_DNA"/>
</dbReference>
<sequence>MILTGPEIVREREAGRLTIEPFDAAQVNPNSYNLTLGPTLVVYTGTVLDTRRPNDFETLEIPEQGIVLEPDRIYLGASVEVIGSDHYVPLMHSRSGSARLGIYSHVTADLIDQGSHGQLTHQLRVVQRVKVYAGVSLAQVDFRRVQGDPMLYRGKYQGSRGPQPSQIHLDTAALRTAA</sequence>
<name>A0ABN2W780_9ACTN</name>
<dbReference type="InterPro" id="IPR011962">
    <property type="entry name" value="dCTP_deaminase"/>
</dbReference>
<organism evidence="2 3">
    <name type="scientific">Kitasatospora saccharophila</name>
    <dbReference type="NCBI Taxonomy" id="407973"/>
    <lineage>
        <taxon>Bacteria</taxon>
        <taxon>Bacillati</taxon>
        <taxon>Actinomycetota</taxon>
        <taxon>Actinomycetes</taxon>
        <taxon>Kitasatosporales</taxon>
        <taxon>Streptomycetaceae</taxon>
        <taxon>Kitasatospora</taxon>
    </lineage>
</organism>
<proteinExistence type="predicted"/>
<evidence type="ECO:0000313" key="3">
    <source>
        <dbReference type="Proteomes" id="UP001500897"/>
    </source>
</evidence>
<protein>
    <submittedName>
        <fullName evidence="2">dCTP deaminase</fullName>
    </submittedName>
</protein>
<evidence type="ECO:0000256" key="1">
    <source>
        <dbReference type="ARBA" id="ARBA00023080"/>
    </source>
</evidence>
<keyword evidence="1" id="KW-0546">Nucleotide metabolism</keyword>
<reference evidence="2 3" key="1">
    <citation type="journal article" date="2019" name="Int. J. Syst. Evol. Microbiol.">
        <title>The Global Catalogue of Microorganisms (GCM) 10K type strain sequencing project: providing services to taxonomists for standard genome sequencing and annotation.</title>
        <authorList>
            <consortium name="The Broad Institute Genomics Platform"/>
            <consortium name="The Broad Institute Genome Sequencing Center for Infectious Disease"/>
            <person name="Wu L."/>
            <person name="Ma J."/>
        </authorList>
    </citation>
    <scope>NUCLEOTIDE SEQUENCE [LARGE SCALE GENOMIC DNA]</scope>
    <source>
        <strain evidence="2 3">JCM 14559</strain>
    </source>
</reference>
<gene>
    <name evidence="2" type="primary">dcd_2</name>
    <name evidence="2" type="ORF">GCM10009759_03810</name>
</gene>
<dbReference type="PANTHER" id="PTHR42680:SF3">
    <property type="entry name" value="DCTP DEAMINASE"/>
    <property type="match status" value="1"/>
</dbReference>
<keyword evidence="3" id="KW-1185">Reference proteome</keyword>
<dbReference type="RefSeq" id="WP_344549898.1">
    <property type="nucleotide sequence ID" value="NZ_BAAANS010000002.1"/>
</dbReference>